<name>A0A100IPP5_ASPNG</name>
<dbReference type="Proteomes" id="UP000068243">
    <property type="component" value="Unassembled WGS sequence"/>
</dbReference>
<comment type="caution">
    <text evidence="2">The sequence shown here is derived from an EMBL/GenBank/DDBJ whole genome shotgun (WGS) entry which is preliminary data.</text>
</comment>
<dbReference type="OMA" id="RIQHPSH"/>
<accession>A0A100IPP5</accession>
<dbReference type="VEuPathDB" id="FungiDB:M747DRAFT_241825"/>
<sequence>MGQGSDTQLYTVDLTPTRDRPRLGGWDGPGTTTRHTQHRLITGLASWLGGWAGPGRPYIMLINIPGPKARQHFWPTVGWKGRAWDNRAQLDNTTQTHTGLASWMGGWDGPGRPYYIYLLGFNTGPYSFSNKPGPGWVAGTGLGYSMQFSCRHRTLSSVIPAATSGHDGLCTVFLKSFIQHRLERTKARLVGRDGLGHFGDPALGVSSPGWLLGMGWAAVVDIASSEPGPALVSWLAQAGSPDSTSNTQVHTVNQASVGRSGRAWDIGFQHHHTQVRSSEPGLGWAVGKGLGHRIQHPSHWFAAADQASVGWLGRAWDIGHEGWRVWIKFYRSNNPSLGWVVGSGLGYRIQHPSNSSLQWWTRPRLGGWDGPGTSDTGVGVGGMFTAVVNQALVGWQGRAWDLLTLTAKVHCSGEPGLGGWQGRAWDIGHGRGGGELPDKTPCPGWVDGKGLGYRLTTTAQLTTAVDQASDGWTGRAWDILTSTVHHCSEPGLGWMDGTGLGHTNFSNIGSPLQWTRPRLGGPGWVAGTGLGHRTRGGGALGCHASKNQASDGRLGRAWASDSTSTIQFTTAVSQASVGRLGRAWDIGHGGGGVQVISDDRVKG</sequence>
<feature type="region of interest" description="Disordered" evidence="1">
    <location>
        <begin position="1"/>
        <end position="34"/>
    </location>
</feature>
<reference evidence="3" key="1">
    <citation type="journal article" date="2016" name="Genome Announc.">
        <title>Draft genome sequence of Aspergillus niger strain An76.</title>
        <authorList>
            <person name="Gong W."/>
            <person name="Cheng Z."/>
            <person name="Zhang H."/>
            <person name="Liu L."/>
            <person name="Gao P."/>
            <person name="Wang L."/>
        </authorList>
    </citation>
    <scope>NUCLEOTIDE SEQUENCE [LARGE SCALE GENOMIC DNA]</scope>
    <source>
        <strain evidence="3">An76</strain>
    </source>
</reference>
<dbReference type="OrthoDB" id="4510262at2759"/>
<dbReference type="EMBL" id="BCMY01000014">
    <property type="protein sequence ID" value="GAQ45064.1"/>
    <property type="molecule type" value="Genomic_DNA"/>
</dbReference>
<evidence type="ECO:0000256" key="1">
    <source>
        <dbReference type="SAM" id="MobiDB-lite"/>
    </source>
</evidence>
<organism evidence="2 3">
    <name type="scientific">Aspergillus niger</name>
    <dbReference type="NCBI Taxonomy" id="5061"/>
    <lineage>
        <taxon>Eukaryota</taxon>
        <taxon>Fungi</taxon>
        <taxon>Dikarya</taxon>
        <taxon>Ascomycota</taxon>
        <taxon>Pezizomycotina</taxon>
        <taxon>Eurotiomycetes</taxon>
        <taxon>Eurotiomycetidae</taxon>
        <taxon>Eurotiales</taxon>
        <taxon>Aspergillaceae</taxon>
        <taxon>Aspergillus</taxon>
        <taxon>Aspergillus subgen. Circumdati</taxon>
    </lineage>
</organism>
<evidence type="ECO:0000313" key="3">
    <source>
        <dbReference type="Proteomes" id="UP000068243"/>
    </source>
</evidence>
<proteinExistence type="predicted"/>
<feature type="compositionally biased region" description="Polar residues" evidence="1">
    <location>
        <begin position="1"/>
        <end position="10"/>
    </location>
</feature>
<protein>
    <submittedName>
        <fullName evidence="2">Unnamed protein product</fullName>
    </submittedName>
</protein>
<dbReference type="AlphaFoldDB" id="A0A100IPP5"/>
<gene>
    <name evidence="2" type="ORF">ABL_07725</name>
</gene>
<evidence type="ECO:0000313" key="2">
    <source>
        <dbReference type="EMBL" id="GAQ45064.1"/>
    </source>
</evidence>
<dbReference type="VEuPathDB" id="FungiDB:An12g03490"/>
<dbReference type="VEuPathDB" id="FungiDB:ASPNIDRAFT2_1085457"/>